<evidence type="ECO:0000313" key="2">
    <source>
        <dbReference type="EMBL" id="MBK1619395.1"/>
    </source>
</evidence>
<proteinExistence type="predicted"/>
<dbReference type="RefSeq" id="WP_200244735.1">
    <property type="nucleotide sequence ID" value="NZ_NRRY01000020.1"/>
</dbReference>
<dbReference type="Gene3D" id="3.40.50.150">
    <property type="entry name" value="Vaccinia Virus protein VP39"/>
    <property type="match status" value="1"/>
</dbReference>
<evidence type="ECO:0000313" key="3">
    <source>
        <dbReference type="Proteomes" id="UP001138768"/>
    </source>
</evidence>
<dbReference type="InterPro" id="IPR013691">
    <property type="entry name" value="MeTrfase_14"/>
</dbReference>
<keyword evidence="2" id="KW-0808">Transferase</keyword>
<protein>
    <submittedName>
        <fullName evidence="2">SAM-dependent methyltransferase</fullName>
    </submittedName>
</protein>
<dbReference type="Pfam" id="PF13489">
    <property type="entry name" value="Methyltransf_23"/>
    <property type="match status" value="1"/>
</dbReference>
<feature type="domain" description="C-methyltransferase" evidence="1">
    <location>
        <begin position="277"/>
        <end position="382"/>
    </location>
</feature>
<sequence>MKDNAFICPTCHSSGMQIFHEQAAVPTNSCILLKTREEAINCQRGKIALGFCEYCGFISNTAFQAEMTEYSGRYEETQGFSETFSAYHRDLAQRLIDKHGLREKDILEIGCGKGEFLLLLAELGNNRGVGFDPGYQEGRLSGEAIAQVQFVKDFYSQHYADYKADFVCCKMTLEHIHPTASFISNLRRAIGDRLDVLVFFQIPDATRIVRDCAFEDIYYEHCSYFSPGSLARLFRGCGFNVHSLDTEYAGQYLTVEARPAHIAQCAPLPQEDDLWLMSTYSRRFSTTLDGILASWRSFVEAAAWQGKKTVLWGSGSKAVSFLTTVGVADKIDYVVDINPHRHGYFMPATGQRIVPPSFLQDYRPDKVIIMNGIYRDEIARDLGAMGLSPDVVAL</sequence>
<reference evidence="2 3" key="1">
    <citation type="journal article" date="2020" name="Microorganisms">
        <title>Osmotic Adaptation and Compatible Solute Biosynthesis of Phototrophic Bacteria as Revealed from Genome Analyses.</title>
        <authorList>
            <person name="Imhoff J.F."/>
            <person name="Rahn T."/>
            <person name="Kunzel S."/>
            <person name="Keller A."/>
            <person name="Neulinger S.C."/>
        </authorList>
    </citation>
    <scope>NUCLEOTIDE SEQUENCE [LARGE SCALE GENOMIC DNA]</scope>
    <source>
        <strain evidence="2 3">DSM 25653</strain>
    </source>
</reference>
<accession>A0A9X1B4E9</accession>
<dbReference type="GO" id="GO:0008168">
    <property type="term" value="F:methyltransferase activity"/>
    <property type="evidence" value="ECO:0007669"/>
    <property type="project" value="UniProtKB-KW"/>
</dbReference>
<gene>
    <name evidence="2" type="ORF">CKO42_13285</name>
</gene>
<evidence type="ECO:0000259" key="1">
    <source>
        <dbReference type="Pfam" id="PF08484"/>
    </source>
</evidence>
<dbReference type="EMBL" id="NRRY01000020">
    <property type="protein sequence ID" value="MBK1619395.1"/>
    <property type="molecule type" value="Genomic_DNA"/>
</dbReference>
<dbReference type="AlphaFoldDB" id="A0A9X1B4E9"/>
<dbReference type="Gene3D" id="3.40.50.720">
    <property type="entry name" value="NAD(P)-binding Rossmann-like Domain"/>
    <property type="match status" value="1"/>
</dbReference>
<keyword evidence="3" id="KW-1185">Reference proteome</keyword>
<dbReference type="SUPFAM" id="SSF53335">
    <property type="entry name" value="S-adenosyl-L-methionine-dependent methyltransferases"/>
    <property type="match status" value="1"/>
</dbReference>
<comment type="caution">
    <text evidence="2">The sequence shown here is derived from an EMBL/GenBank/DDBJ whole genome shotgun (WGS) entry which is preliminary data.</text>
</comment>
<dbReference type="GO" id="GO:0032259">
    <property type="term" value="P:methylation"/>
    <property type="evidence" value="ECO:0007669"/>
    <property type="project" value="UniProtKB-KW"/>
</dbReference>
<dbReference type="InterPro" id="IPR029063">
    <property type="entry name" value="SAM-dependent_MTases_sf"/>
</dbReference>
<dbReference type="PANTHER" id="PTHR43861">
    <property type="entry name" value="TRANS-ACONITATE 2-METHYLTRANSFERASE-RELATED"/>
    <property type="match status" value="1"/>
</dbReference>
<dbReference type="Proteomes" id="UP001138768">
    <property type="component" value="Unassembled WGS sequence"/>
</dbReference>
<dbReference type="Pfam" id="PF08484">
    <property type="entry name" value="Methyltransf_14"/>
    <property type="match status" value="1"/>
</dbReference>
<dbReference type="CDD" id="cd02440">
    <property type="entry name" value="AdoMet_MTases"/>
    <property type="match status" value="1"/>
</dbReference>
<keyword evidence="2" id="KW-0489">Methyltransferase</keyword>
<name>A0A9X1B4E9_9GAMM</name>
<organism evidence="2 3">
    <name type="scientific">Lamprobacter modestohalophilus</name>
    <dbReference type="NCBI Taxonomy" id="1064514"/>
    <lineage>
        <taxon>Bacteria</taxon>
        <taxon>Pseudomonadati</taxon>
        <taxon>Pseudomonadota</taxon>
        <taxon>Gammaproteobacteria</taxon>
        <taxon>Chromatiales</taxon>
        <taxon>Chromatiaceae</taxon>
        <taxon>Lamprobacter</taxon>
    </lineage>
</organism>